<comment type="caution">
    <text evidence="2">The sequence shown here is derived from an EMBL/GenBank/DDBJ whole genome shotgun (WGS) entry which is preliminary data.</text>
</comment>
<organism evidence="2 3">
    <name type="scientific">Stenotrophomonas maltophilia</name>
    <name type="common">Pseudomonas maltophilia</name>
    <name type="synonym">Xanthomonas maltophilia</name>
    <dbReference type="NCBI Taxonomy" id="40324"/>
    <lineage>
        <taxon>Bacteria</taxon>
        <taxon>Pseudomonadati</taxon>
        <taxon>Pseudomonadota</taxon>
        <taxon>Gammaproteobacteria</taxon>
        <taxon>Lysobacterales</taxon>
        <taxon>Lysobacteraceae</taxon>
        <taxon>Stenotrophomonas</taxon>
        <taxon>Stenotrophomonas maltophilia group</taxon>
    </lineage>
</organism>
<proteinExistence type="predicted"/>
<evidence type="ECO:0000313" key="2">
    <source>
        <dbReference type="EMBL" id="KAF1016205.1"/>
    </source>
</evidence>
<reference evidence="3" key="1">
    <citation type="journal article" date="2020" name="MBio">
        <title>Horizontal gene transfer to a defensive symbiont with a reduced genome amongst a multipartite beetle microbiome.</title>
        <authorList>
            <person name="Waterworth S.C."/>
            <person name="Florez L.V."/>
            <person name="Rees E.R."/>
            <person name="Hertweck C."/>
            <person name="Kaltenpoth M."/>
            <person name="Kwan J.C."/>
        </authorList>
    </citation>
    <scope>NUCLEOTIDE SEQUENCE [LARGE SCALE GENOMIC DNA]</scope>
</reference>
<sequence length="310" mass="34496">MRDYAKVVPTFWTGATGKAIRRRGSEGVVVAMYLMSSPHSNMLGLFYQPMLYMAHETGLGLEGASKGFQVCIEEGFCHYDEASEMVWVVEMAKYQIGSSLKASDNRCAGIQREYNGLQDNPFLYPFWRHYQAEFHLTNARGGEAPSKPLASQEQEQEQDQEQETTSSLRSDSSPPLALTGGPASPPANLPERKAQRIRQIAEEARAAYNATLAKPHGLLPACTVLNKPRIKAVEKALPKVRQLCQRLFGNEKVTPQFWTLYFETAADDDFHAGRLPGGPGHENWTPDFEYLLRETVIAKLADRALSEAAA</sequence>
<dbReference type="EMBL" id="WNDS01000002">
    <property type="protein sequence ID" value="KAF1016205.1"/>
    <property type="molecule type" value="Genomic_DNA"/>
</dbReference>
<protein>
    <submittedName>
        <fullName evidence="2">Uncharacterized protein</fullName>
    </submittedName>
</protein>
<dbReference type="Proteomes" id="UP000487117">
    <property type="component" value="Unassembled WGS sequence"/>
</dbReference>
<dbReference type="AlphaFoldDB" id="A0A7V8FHZ8"/>
<feature type="compositionally biased region" description="Polar residues" evidence="1">
    <location>
        <begin position="164"/>
        <end position="173"/>
    </location>
</feature>
<accession>A0A7V8FHZ8</accession>
<gene>
    <name evidence="2" type="ORF">GAK31_01694</name>
</gene>
<evidence type="ECO:0000256" key="1">
    <source>
        <dbReference type="SAM" id="MobiDB-lite"/>
    </source>
</evidence>
<evidence type="ECO:0000313" key="3">
    <source>
        <dbReference type="Proteomes" id="UP000487117"/>
    </source>
</evidence>
<name>A0A7V8FHZ8_STEMA</name>
<feature type="region of interest" description="Disordered" evidence="1">
    <location>
        <begin position="140"/>
        <end position="194"/>
    </location>
</feature>